<dbReference type="Gene3D" id="3.80.10.10">
    <property type="entry name" value="Ribonuclease Inhibitor"/>
    <property type="match status" value="2"/>
</dbReference>
<dbReference type="SUPFAM" id="SSF52058">
    <property type="entry name" value="L domain-like"/>
    <property type="match status" value="1"/>
</dbReference>
<proteinExistence type="predicted"/>
<name>A0A1M6RLC1_9FIRM</name>
<feature type="non-terminal residue" evidence="1">
    <location>
        <position position="748"/>
    </location>
</feature>
<dbReference type="AlphaFoldDB" id="A0A1M6RLC1"/>
<protein>
    <submittedName>
        <fullName evidence="1">Surface protein</fullName>
    </submittedName>
</protein>
<accession>A0A1M6RLC1</accession>
<dbReference type="EMBL" id="FQZY01000043">
    <property type="protein sequence ID" value="SHK33291.1"/>
    <property type="molecule type" value="Genomic_DNA"/>
</dbReference>
<dbReference type="InterPro" id="IPR005046">
    <property type="entry name" value="DUF285"/>
</dbReference>
<sequence length="748" mass="81884">MSDKWCFLPYDFDTAIGINNEGALAFSYELEDIDTVAGADVYNGQHSVLWMNLRDAYMDDIKAMYQELRSKGKLSYADTEQRFEDHQGKWPEAIFNEDAYFKYLAPLIEDNSGAYLSMLQGSKAEQRKWWLYNRFRYLDSKYNAGDALSDVITVRGYAKDDITVTPYADIYATVKYGSYLVQKRALRGNSYLLECPLDNVNDTEIYIYSASQLKDVGDLSGLMVGYAEFSLATKLQSLKLGDSSDTYSNTNLTDLHLGKNVLLRTLDVRNCPNLTQAVDVSGCSNLEHAYFDGTGITGLLLPVGGILKTLHLPTTVTNLTIRNQMSLQEVSIPSYSNISTLRLEHVSSVVNSKEILQAIAANSRVRLIGINWEVGTADALMEMIALLDTMRGLDESGNNTEKAQVSGTISVDTVTGAQLAEIAGKYPDIKVMYQHVTSNLYFYSEDGSTLLYTQAIVDGADGTYGGSTPSKPSTAQYTYAFAGWSKKVGGAADSNAIKAVTADRNVYAAFTATVRKYMVYFYNGTTLLQTVNNVPYGGSAKFTGTAPTKTGVDDPEMYEFKGWSPSPSNIVGNTSCYAQYNYLGLPMLSKSWSSTLNSSEKSSVTKINIVDSYTPTGAESKSWDASFYVNGSVMAYLTGTVVTIAGDGSGLIQFPVDSTYIFSGLGRLTTITGMGILDTSTVTDMTSMFYNCSKLTSIDLGNFDTSTVTDMKSMFYNCSKLTSIDLGNFDTSTVTSMANMFYGCSSLT</sequence>
<keyword evidence="2" id="KW-1185">Reference proteome</keyword>
<dbReference type="InterPro" id="IPR032675">
    <property type="entry name" value="LRR_dom_sf"/>
</dbReference>
<dbReference type="OrthoDB" id="2001922at2"/>
<dbReference type="STRING" id="1121950.SAMN02745243_02725"/>
<gene>
    <name evidence="1" type="ORF">SAMN02745243_02725</name>
</gene>
<dbReference type="Pfam" id="PF03382">
    <property type="entry name" value="DUF285"/>
    <property type="match status" value="1"/>
</dbReference>
<dbReference type="InterPro" id="IPR011889">
    <property type="entry name" value="Liste_lipo_26"/>
</dbReference>
<reference evidence="1 2" key="1">
    <citation type="submission" date="2016-11" db="EMBL/GenBank/DDBJ databases">
        <authorList>
            <person name="Jaros S."/>
            <person name="Januszkiewicz K."/>
            <person name="Wedrychowicz H."/>
        </authorList>
    </citation>
    <scope>NUCLEOTIDE SEQUENCE [LARGE SCALE GENOMIC DNA]</scope>
    <source>
        <strain evidence="1 2">DSM 15480</strain>
    </source>
</reference>
<dbReference type="Proteomes" id="UP000184301">
    <property type="component" value="Unassembled WGS sequence"/>
</dbReference>
<evidence type="ECO:0000313" key="1">
    <source>
        <dbReference type="EMBL" id="SHK33291.1"/>
    </source>
</evidence>
<evidence type="ECO:0000313" key="2">
    <source>
        <dbReference type="Proteomes" id="UP000184301"/>
    </source>
</evidence>
<dbReference type="RefSeq" id="WP_143160735.1">
    <property type="nucleotide sequence ID" value="NZ_FQZY01000043.1"/>
</dbReference>
<organism evidence="1 2">
    <name type="scientific">Hespellia stercorisuis DSM 15480</name>
    <dbReference type="NCBI Taxonomy" id="1121950"/>
    <lineage>
        <taxon>Bacteria</taxon>
        <taxon>Bacillati</taxon>
        <taxon>Bacillota</taxon>
        <taxon>Clostridia</taxon>
        <taxon>Lachnospirales</taxon>
        <taxon>Lachnospiraceae</taxon>
        <taxon>Hespellia</taxon>
    </lineage>
</organism>
<dbReference type="NCBIfam" id="TIGR02167">
    <property type="entry name" value="Liste_lipo_26"/>
    <property type="match status" value="2"/>
</dbReference>